<evidence type="ECO:0000256" key="1">
    <source>
        <dbReference type="SAM" id="MobiDB-lite"/>
    </source>
</evidence>
<accession>A0AA40FPY7</accession>
<keyword evidence="3" id="KW-1185">Reference proteome</keyword>
<organism evidence="2 3">
    <name type="scientific">Melipona bicolor</name>
    <dbReference type="NCBI Taxonomy" id="60889"/>
    <lineage>
        <taxon>Eukaryota</taxon>
        <taxon>Metazoa</taxon>
        <taxon>Ecdysozoa</taxon>
        <taxon>Arthropoda</taxon>
        <taxon>Hexapoda</taxon>
        <taxon>Insecta</taxon>
        <taxon>Pterygota</taxon>
        <taxon>Neoptera</taxon>
        <taxon>Endopterygota</taxon>
        <taxon>Hymenoptera</taxon>
        <taxon>Apocrita</taxon>
        <taxon>Aculeata</taxon>
        <taxon>Apoidea</taxon>
        <taxon>Anthophila</taxon>
        <taxon>Apidae</taxon>
        <taxon>Melipona</taxon>
    </lineage>
</organism>
<evidence type="ECO:0000313" key="2">
    <source>
        <dbReference type="EMBL" id="KAK1122869.1"/>
    </source>
</evidence>
<comment type="caution">
    <text evidence="2">The sequence shown here is derived from an EMBL/GenBank/DDBJ whole genome shotgun (WGS) entry which is preliminary data.</text>
</comment>
<evidence type="ECO:0000313" key="3">
    <source>
        <dbReference type="Proteomes" id="UP001177670"/>
    </source>
</evidence>
<dbReference type="EMBL" id="JAHYIQ010000022">
    <property type="protein sequence ID" value="KAK1122869.1"/>
    <property type="molecule type" value="Genomic_DNA"/>
</dbReference>
<proteinExistence type="predicted"/>
<protein>
    <submittedName>
        <fullName evidence="2">Uncharacterized protein</fullName>
    </submittedName>
</protein>
<feature type="non-terminal residue" evidence="2">
    <location>
        <position position="1"/>
    </location>
</feature>
<dbReference type="AlphaFoldDB" id="A0AA40FPY7"/>
<name>A0AA40FPY7_9HYME</name>
<reference evidence="2" key="1">
    <citation type="submission" date="2021-10" db="EMBL/GenBank/DDBJ databases">
        <title>Melipona bicolor Genome sequencing and assembly.</title>
        <authorList>
            <person name="Araujo N.S."/>
            <person name="Arias M.C."/>
        </authorList>
    </citation>
    <scope>NUCLEOTIDE SEQUENCE</scope>
    <source>
        <strain evidence="2">USP_2M_L1-L4_2017</strain>
        <tissue evidence="2">Whole body</tissue>
    </source>
</reference>
<feature type="region of interest" description="Disordered" evidence="1">
    <location>
        <begin position="71"/>
        <end position="96"/>
    </location>
</feature>
<dbReference type="Proteomes" id="UP001177670">
    <property type="component" value="Unassembled WGS sequence"/>
</dbReference>
<sequence length="96" mass="10495">EIIILESLVERFPEVGIISGDESRAENKSVSSAADYRRLESREDSARSHFASFPRVTARFEARPNICMRASGSGDSIASDSRESDHLAFGDGEAAF</sequence>
<gene>
    <name evidence="2" type="ORF">K0M31_009314</name>
</gene>